<protein>
    <submittedName>
        <fullName evidence="2">Uncharacterized protein</fullName>
    </submittedName>
</protein>
<feature type="region of interest" description="Disordered" evidence="1">
    <location>
        <begin position="50"/>
        <end position="76"/>
    </location>
</feature>
<proteinExistence type="predicted"/>
<accession>A0A642FP36</accession>
<sequence length="76" mass="8844">MQETHYEQIYESRVGADTLSNTNEPSAAALIRAQGQQLRKETVLEYWRRTRGNNNAEMGRNRTEKRIPQGIHKSKE</sequence>
<evidence type="ECO:0000313" key="2">
    <source>
        <dbReference type="EMBL" id="KAA4873081.1"/>
    </source>
</evidence>
<dbReference type="EMBL" id="VWDL01000029">
    <property type="protein sequence ID" value="KAA4873081.1"/>
    <property type="molecule type" value="Genomic_DNA"/>
</dbReference>
<evidence type="ECO:0000256" key="1">
    <source>
        <dbReference type="SAM" id="MobiDB-lite"/>
    </source>
</evidence>
<dbReference type="AlphaFoldDB" id="A0A642FP36"/>
<organism evidence="2">
    <name type="scientific">Bacteroides fragilis</name>
    <dbReference type="NCBI Taxonomy" id="817"/>
    <lineage>
        <taxon>Bacteria</taxon>
        <taxon>Pseudomonadati</taxon>
        <taxon>Bacteroidota</taxon>
        <taxon>Bacteroidia</taxon>
        <taxon>Bacteroidales</taxon>
        <taxon>Bacteroidaceae</taxon>
        <taxon>Bacteroides</taxon>
    </lineage>
</organism>
<name>A0A642FP36_BACFG</name>
<reference evidence="2" key="1">
    <citation type="journal article" date="2019" name="Nat. Med.">
        <title>A library of human gut bacterial isolates paired with longitudinal multiomics data enables mechanistic microbiome research.</title>
        <authorList>
            <person name="Poyet M."/>
            <person name="Groussin M."/>
            <person name="Gibbons S.M."/>
            <person name="Avila-Pacheco J."/>
            <person name="Jiang X."/>
            <person name="Kearney S.M."/>
            <person name="Perrotta A.R."/>
            <person name="Berdy B."/>
            <person name="Zhao S."/>
            <person name="Lieberman T.D."/>
            <person name="Swanson P.K."/>
            <person name="Smith M."/>
            <person name="Roesemann S."/>
            <person name="Alexander J.E."/>
            <person name="Rich S.A."/>
            <person name="Livny J."/>
            <person name="Vlamakis H."/>
            <person name="Clish C."/>
            <person name="Bullock K."/>
            <person name="Deik A."/>
            <person name="Scott J."/>
            <person name="Pierce K.A."/>
            <person name="Xavier R.J."/>
            <person name="Alm E.J."/>
        </authorList>
    </citation>
    <scope>NUCLEOTIDE SEQUENCE</scope>
    <source>
        <strain evidence="2">BIOML-A74</strain>
    </source>
</reference>
<comment type="caution">
    <text evidence="2">The sequence shown here is derived from an EMBL/GenBank/DDBJ whole genome shotgun (WGS) entry which is preliminary data.</text>
</comment>
<gene>
    <name evidence="2" type="ORF">F3B29_23300</name>
</gene>